<dbReference type="InterPro" id="IPR035396">
    <property type="entry name" value="Bac_rhamnosid6H"/>
</dbReference>
<dbReference type="SUPFAM" id="SSF48208">
    <property type="entry name" value="Six-hairpin glycosidases"/>
    <property type="match status" value="1"/>
</dbReference>
<dbReference type="InterPro" id="IPR012341">
    <property type="entry name" value="6hp_glycosidase-like_sf"/>
</dbReference>
<dbReference type="EMBL" id="JASKHM010000010">
    <property type="protein sequence ID" value="MEQ4484362.1"/>
    <property type="molecule type" value="Genomic_DNA"/>
</dbReference>
<evidence type="ECO:0000259" key="1">
    <source>
        <dbReference type="Pfam" id="PF17389"/>
    </source>
</evidence>
<dbReference type="Gene3D" id="2.60.120.260">
    <property type="entry name" value="Galactose-binding domain-like"/>
    <property type="match status" value="3"/>
</dbReference>
<evidence type="ECO:0000313" key="2">
    <source>
        <dbReference type="EMBL" id="MEQ4484362.1"/>
    </source>
</evidence>
<evidence type="ECO:0000313" key="3">
    <source>
        <dbReference type="Proteomes" id="UP001493487"/>
    </source>
</evidence>
<dbReference type="RefSeq" id="WP_232186740.1">
    <property type="nucleotide sequence ID" value="NZ_JAIOAP010000009.1"/>
</dbReference>
<organism evidence="2 3">
    <name type="scientific">Cohnella silvisoli</name>
    <dbReference type="NCBI Taxonomy" id="2873699"/>
    <lineage>
        <taxon>Bacteria</taxon>
        <taxon>Bacillati</taxon>
        <taxon>Bacillota</taxon>
        <taxon>Bacilli</taxon>
        <taxon>Bacillales</taxon>
        <taxon>Paenibacillaceae</taxon>
        <taxon>Cohnella</taxon>
    </lineage>
</organism>
<dbReference type="PANTHER" id="PTHR34987">
    <property type="entry name" value="C, PUTATIVE (AFU_ORTHOLOGUE AFUA_3G02880)-RELATED"/>
    <property type="match status" value="1"/>
</dbReference>
<gene>
    <name evidence="2" type="ORF">QJS35_18350</name>
</gene>
<accession>A0ABV1KWI1</accession>
<feature type="domain" description="Alpha-L-rhamnosidase six-hairpin glycosidase" evidence="1">
    <location>
        <begin position="378"/>
        <end position="597"/>
    </location>
</feature>
<dbReference type="Gene3D" id="2.60.420.10">
    <property type="entry name" value="Maltose phosphorylase, domain 3"/>
    <property type="match status" value="1"/>
</dbReference>
<reference evidence="2 3" key="1">
    <citation type="journal article" date="2023" name="Genome Announc.">
        <title>Pan-Genome Analyses of the Genus Cohnella and Proposal of the Novel Species Cohnella silvisoli sp. nov., Isolated from Forest Soil.</title>
        <authorList>
            <person name="Wang C."/>
            <person name="Mao L."/>
            <person name="Bao G."/>
            <person name="Zhu H."/>
        </authorList>
    </citation>
    <scope>NUCLEOTIDE SEQUENCE [LARGE SCALE GENOMIC DNA]</scope>
    <source>
        <strain evidence="2 3">NL03-T5-1</strain>
    </source>
</reference>
<keyword evidence="3" id="KW-1185">Reference proteome</keyword>
<dbReference type="Pfam" id="PF17389">
    <property type="entry name" value="Bac_rhamnosid6H"/>
    <property type="match status" value="1"/>
</dbReference>
<dbReference type="PANTHER" id="PTHR34987:SF2">
    <property type="entry name" value="B, PUTATIVE (AFU_ORTHOLOGUE AFUA_7G05040)-RELATED"/>
    <property type="match status" value="1"/>
</dbReference>
<sequence>MNKSSGSFRKAQPIWLTGLETEKNVFAGYRAIVHGEPGERLKLRIAASSIYRCFANGKFIGHGPAAAPHGYYRIDEWELPEEIIDGDVTVAIEVAGYNVNSFYTLDQPSFVQAEVVRDDGLVLASTGAGDQAGFEAGLLSERIRKTQRYSFQRAFTEVYRLYPWYADWRKSSVAPFCTSAQWNVVEDKSLLSRGIAYPDFTLRHPEARIQQGTVTMRGQLDNYRKDRSLTGVGSTYLGYREEALETIPSLFLQEAVADVRQELHIPYDLDAALKLGEFGYQIVDFGTNLTGFVGASIACSVPTRLYFLFDEVLTDGDIDFLRLDAVNVIGYELQPGTYEIEALEPNSMRYLKLLVLKGEAQVRGLYLREYANADVDRAAFSSGNAAIDSIFRAGIETYRQNTVDVFMDCPSRERAGWLCDSFFTARTAFDVSGHTGLERFFFENYLLPSGFRNLPEGMLPMCYPADHYDGNFIPNWGLWFVVQLEEYVLRSGDAEMAQAFKTKVCALFRYFEGFRNEDGLLERLDGWIFVECTDANEWVQDVNYPTNMLYAGALSAAARLYEIAEWEKDAEQVRATVREQSFNGQFFVDNAVRIDGHLEAENHISEVCQYYAFFFGIADSASYPELFRILLEQFGPLYRGEARNYPHIPHTNQLVGNFMRMEVLSLEGCANQLLKELPAFFEHMAKTTGTLWEHDGPVASCNHGFASHVVRVLYRDLLGVSIDPVRRTIELHPGTVELNACSGTIPIGDDVIRVEWEKKDGELKLTMQIPSDYRVDIVNSTGMPLKRVIGI</sequence>
<comment type="caution">
    <text evidence="2">The sequence shown here is derived from an EMBL/GenBank/DDBJ whole genome shotgun (WGS) entry which is preliminary data.</text>
</comment>
<proteinExistence type="predicted"/>
<dbReference type="Proteomes" id="UP001493487">
    <property type="component" value="Unassembled WGS sequence"/>
</dbReference>
<dbReference type="InterPro" id="IPR008928">
    <property type="entry name" value="6-hairpin_glycosidase_sf"/>
</dbReference>
<dbReference type="Gene3D" id="1.50.10.10">
    <property type="match status" value="1"/>
</dbReference>
<name>A0ABV1KWI1_9BACL</name>
<protein>
    <recommendedName>
        <fullName evidence="1">Alpha-L-rhamnosidase six-hairpin glycosidase domain-containing protein</fullName>
    </recommendedName>
</protein>